<dbReference type="STRING" id="1442369.A0A0D2JJV1"/>
<dbReference type="EMBL" id="KN847475">
    <property type="protein sequence ID" value="KIX09745.1"/>
    <property type="molecule type" value="Genomic_DNA"/>
</dbReference>
<proteinExistence type="predicted"/>
<protein>
    <submittedName>
        <fullName evidence="1">Rhinocladiella mackenziei CBS 650.93 unplaced genomic scaffold supercont1.1, whole genome shotgun sequence</fullName>
    </submittedName>
</protein>
<reference evidence="1 2" key="1">
    <citation type="submission" date="2015-01" db="EMBL/GenBank/DDBJ databases">
        <title>The Genome Sequence of Rhinocladiella mackenzie CBS 650.93.</title>
        <authorList>
            <consortium name="The Broad Institute Genomics Platform"/>
            <person name="Cuomo C."/>
            <person name="de Hoog S."/>
            <person name="Gorbushina A."/>
            <person name="Stielow B."/>
            <person name="Teixiera M."/>
            <person name="Abouelleil A."/>
            <person name="Chapman S.B."/>
            <person name="Priest M."/>
            <person name="Young S.K."/>
            <person name="Wortman J."/>
            <person name="Nusbaum C."/>
            <person name="Birren B."/>
        </authorList>
    </citation>
    <scope>NUCLEOTIDE SEQUENCE [LARGE SCALE GENOMIC DNA]</scope>
    <source>
        <strain evidence="1 2">CBS 650.93</strain>
    </source>
</reference>
<dbReference type="AlphaFoldDB" id="A0A0D2JJV1"/>
<dbReference type="Proteomes" id="UP000053617">
    <property type="component" value="Unassembled WGS sequence"/>
</dbReference>
<gene>
    <name evidence="1" type="ORF">Z518_00826</name>
</gene>
<sequence>MSRHLADFAQYILSKRLVWALESSAFGQRYDDDGDISDSFPDEGVRFTESIVPRRGQNVASEPVTLEYRFHDAARTTYLRRARFTTSSGMIGIGPEAMALNDALCVLCGTDVPFVVRRLGNSYSLIGECYVRDIMHGEAMERLAQPGSGLEEAWIGLI</sequence>
<organism evidence="1 2">
    <name type="scientific">Rhinocladiella mackenziei CBS 650.93</name>
    <dbReference type="NCBI Taxonomy" id="1442369"/>
    <lineage>
        <taxon>Eukaryota</taxon>
        <taxon>Fungi</taxon>
        <taxon>Dikarya</taxon>
        <taxon>Ascomycota</taxon>
        <taxon>Pezizomycotina</taxon>
        <taxon>Eurotiomycetes</taxon>
        <taxon>Chaetothyriomycetidae</taxon>
        <taxon>Chaetothyriales</taxon>
        <taxon>Herpotrichiellaceae</taxon>
        <taxon>Rhinocladiella</taxon>
    </lineage>
</organism>
<dbReference type="PANTHER" id="PTHR24148">
    <property type="entry name" value="ANKYRIN REPEAT DOMAIN-CONTAINING PROTEIN 39 HOMOLOG-RELATED"/>
    <property type="match status" value="1"/>
</dbReference>
<dbReference type="OrthoDB" id="4106239at2759"/>
<dbReference type="VEuPathDB" id="FungiDB:Z518_00826"/>
<dbReference type="RefSeq" id="XP_013276881.1">
    <property type="nucleotide sequence ID" value="XM_013421427.1"/>
</dbReference>
<accession>A0A0D2JJV1</accession>
<dbReference type="GeneID" id="25288897"/>
<evidence type="ECO:0000313" key="1">
    <source>
        <dbReference type="EMBL" id="KIX09745.1"/>
    </source>
</evidence>
<dbReference type="PANTHER" id="PTHR24148:SF64">
    <property type="entry name" value="HETEROKARYON INCOMPATIBILITY DOMAIN-CONTAINING PROTEIN"/>
    <property type="match status" value="1"/>
</dbReference>
<dbReference type="Pfam" id="PF26639">
    <property type="entry name" value="Het-6_barrel"/>
    <property type="match status" value="1"/>
</dbReference>
<evidence type="ECO:0000313" key="2">
    <source>
        <dbReference type="Proteomes" id="UP000053617"/>
    </source>
</evidence>
<dbReference type="InterPro" id="IPR052895">
    <property type="entry name" value="HetReg/Transcr_Mod"/>
</dbReference>
<name>A0A0D2JJV1_9EURO</name>
<keyword evidence="2" id="KW-1185">Reference proteome</keyword>
<dbReference type="HOGENOM" id="CLU_1670354_0_0_1"/>